<evidence type="ECO:0000256" key="5">
    <source>
        <dbReference type="ARBA" id="ARBA00013194"/>
    </source>
</evidence>
<dbReference type="GO" id="GO:0003755">
    <property type="term" value="F:peptidyl-prolyl cis-trans isomerase activity"/>
    <property type="evidence" value="ECO:0007669"/>
    <property type="project" value="UniProtKB-KW"/>
</dbReference>
<dbReference type="PROSITE" id="PS50293">
    <property type="entry name" value="TPR_REGION"/>
    <property type="match status" value="1"/>
</dbReference>
<comment type="function">
    <text evidence="2">PPIases accelerate the folding of proteins. It catalyzes the cis-trans isomerization of proline imidic peptide bonds in oligopeptides.</text>
</comment>
<keyword evidence="15" id="KW-1185">Reference proteome</keyword>
<dbReference type="SUPFAM" id="SSF48452">
    <property type="entry name" value="TPR-like"/>
    <property type="match status" value="1"/>
</dbReference>
<dbReference type="PROSITE" id="PS50072">
    <property type="entry name" value="CSA_PPIASE_2"/>
    <property type="match status" value="1"/>
</dbReference>
<dbReference type="Gene3D" id="1.25.40.10">
    <property type="entry name" value="Tetratricopeptide repeat domain"/>
    <property type="match status" value="1"/>
</dbReference>
<dbReference type="PRINTS" id="PR00153">
    <property type="entry name" value="CSAPPISMRASE"/>
</dbReference>
<keyword evidence="7" id="KW-0677">Repeat</keyword>
<accession>A0AAN7T2W0</accession>
<keyword evidence="10 14" id="KW-0413">Isomerase</keyword>
<comment type="similarity">
    <text evidence="4">Belongs to the cyclophilin-type PPIase family. PPIase D subfamily.</text>
</comment>
<dbReference type="AlphaFoldDB" id="A0AAN7T2W0"/>
<keyword evidence="9" id="KW-0697">Rotamase</keyword>
<evidence type="ECO:0000256" key="7">
    <source>
        <dbReference type="ARBA" id="ARBA00022737"/>
    </source>
</evidence>
<dbReference type="Proteomes" id="UP001309876">
    <property type="component" value="Unassembled WGS sequence"/>
</dbReference>
<dbReference type="FunFam" id="1.25.40.10:FF:000029">
    <property type="entry name" value="peptidyl-prolyl cis-trans isomerase D"/>
    <property type="match status" value="1"/>
</dbReference>
<dbReference type="FunFam" id="2.40.100.10:FF:000009">
    <property type="entry name" value="Peptidyl-prolyl cis-trans isomerase D"/>
    <property type="match status" value="1"/>
</dbReference>
<dbReference type="InterPro" id="IPR002130">
    <property type="entry name" value="Cyclophilin-type_PPIase_dom"/>
</dbReference>
<evidence type="ECO:0000256" key="9">
    <source>
        <dbReference type="ARBA" id="ARBA00023110"/>
    </source>
</evidence>
<dbReference type="PROSITE" id="PS00170">
    <property type="entry name" value="CSA_PPIASE_1"/>
    <property type="match status" value="1"/>
</dbReference>
<comment type="caution">
    <text evidence="14">The sequence shown here is derived from an EMBL/GenBank/DDBJ whole genome shotgun (WGS) entry which is preliminary data.</text>
</comment>
<evidence type="ECO:0000256" key="2">
    <source>
        <dbReference type="ARBA" id="ARBA00002388"/>
    </source>
</evidence>
<evidence type="ECO:0000256" key="12">
    <source>
        <dbReference type="SAM" id="Coils"/>
    </source>
</evidence>
<dbReference type="InterPro" id="IPR019734">
    <property type="entry name" value="TPR_rpt"/>
</dbReference>
<evidence type="ECO:0000313" key="14">
    <source>
        <dbReference type="EMBL" id="KAK5086779.1"/>
    </source>
</evidence>
<name>A0AAN7T2W0_9EURO</name>
<comment type="catalytic activity">
    <reaction evidence="1">
        <text>[protein]-peptidylproline (omega=180) = [protein]-peptidylproline (omega=0)</text>
        <dbReference type="Rhea" id="RHEA:16237"/>
        <dbReference type="Rhea" id="RHEA-COMP:10747"/>
        <dbReference type="Rhea" id="RHEA-COMP:10748"/>
        <dbReference type="ChEBI" id="CHEBI:83833"/>
        <dbReference type="ChEBI" id="CHEBI:83834"/>
        <dbReference type="EC" id="5.2.1.8"/>
    </reaction>
</comment>
<dbReference type="PANTHER" id="PTHR11071">
    <property type="entry name" value="PEPTIDYL-PROLYL CIS-TRANS ISOMERASE"/>
    <property type="match status" value="1"/>
</dbReference>
<proteinExistence type="inferred from homology"/>
<protein>
    <recommendedName>
        <fullName evidence="5">peptidylprolyl isomerase</fullName>
        <ecNumber evidence="5">5.2.1.8</ecNumber>
    </recommendedName>
</protein>
<dbReference type="SUPFAM" id="SSF50891">
    <property type="entry name" value="Cyclophilin-like"/>
    <property type="match status" value="1"/>
</dbReference>
<organism evidence="14 15">
    <name type="scientific">Lithohypha guttulata</name>
    <dbReference type="NCBI Taxonomy" id="1690604"/>
    <lineage>
        <taxon>Eukaryota</taxon>
        <taxon>Fungi</taxon>
        <taxon>Dikarya</taxon>
        <taxon>Ascomycota</taxon>
        <taxon>Pezizomycotina</taxon>
        <taxon>Eurotiomycetes</taxon>
        <taxon>Chaetothyriomycetidae</taxon>
        <taxon>Chaetothyriales</taxon>
        <taxon>Trichomeriaceae</taxon>
        <taxon>Lithohypha</taxon>
    </lineage>
</organism>
<keyword evidence="6" id="KW-0963">Cytoplasm</keyword>
<reference evidence="14 15" key="1">
    <citation type="submission" date="2023-08" db="EMBL/GenBank/DDBJ databases">
        <title>Black Yeasts Isolated from many extreme environments.</title>
        <authorList>
            <person name="Coleine C."/>
            <person name="Stajich J.E."/>
            <person name="Selbmann L."/>
        </authorList>
    </citation>
    <scope>NUCLEOTIDE SEQUENCE [LARGE SCALE GENOMIC DNA]</scope>
    <source>
        <strain evidence="14 15">CCFEE 5910</strain>
    </source>
</reference>
<dbReference type="GO" id="GO:0042026">
    <property type="term" value="P:protein refolding"/>
    <property type="evidence" value="ECO:0007669"/>
    <property type="project" value="UniProtKB-ARBA"/>
</dbReference>
<evidence type="ECO:0000256" key="1">
    <source>
        <dbReference type="ARBA" id="ARBA00000971"/>
    </source>
</evidence>
<feature type="repeat" description="TPR" evidence="11">
    <location>
        <begin position="307"/>
        <end position="340"/>
    </location>
</feature>
<dbReference type="EMBL" id="JAVRRJ010000003">
    <property type="protein sequence ID" value="KAK5086779.1"/>
    <property type="molecule type" value="Genomic_DNA"/>
</dbReference>
<dbReference type="GO" id="GO:0005737">
    <property type="term" value="C:cytoplasm"/>
    <property type="evidence" value="ECO:0007669"/>
    <property type="project" value="UniProtKB-SubCell"/>
</dbReference>
<dbReference type="Pfam" id="PF00160">
    <property type="entry name" value="Pro_isomerase"/>
    <property type="match status" value="1"/>
</dbReference>
<dbReference type="Gene3D" id="2.40.100.10">
    <property type="entry name" value="Cyclophilin-like"/>
    <property type="match status" value="1"/>
</dbReference>
<dbReference type="EC" id="5.2.1.8" evidence="5"/>
<keyword evidence="12" id="KW-0175">Coiled coil</keyword>
<gene>
    <name evidence="14" type="primary">cpr6</name>
    <name evidence="14" type="ORF">LTR05_003947</name>
</gene>
<evidence type="ECO:0000259" key="13">
    <source>
        <dbReference type="PROSITE" id="PS50072"/>
    </source>
</evidence>
<evidence type="ECO:0000313" key="15">
    <source>
        <dbReference type="Proteomes" id="UP001309876"/>
    </source>
</evidence>
<dbReference type="InterPro" id="IPR029000">
    <property type="entry name" value="Cyclophilin-like_dom_sf"/>
</dbReference>
<evidence type="ECO:0000256" key="8">
    <source>
        <dbReference type="ARBA" id="ARBA00022803"/>
    </source>
</evidence>
<evidence type="ECO:0000256" key="3">
    <source>
        <dbReference type="ARBA" id="ARBA00004496"/>
    </source>
</evidence>
<feature type="domain" description="PPIase cyclophilin-type" evidence="13">
    <location>
        <begin position="10"/>
        <end position="173"/>
    </location>
</feature>
<dbReference type="CDD" id="cd01926">
    <property type="entry name" value="cyclophilin_ABH_like"/>
    <property type="match status" value="1"/>
</dbReference>
<dbReference type="GO" id="GO:0016018">
    <property type="term" value="F:cyclosporin A binding"/>
    <property type="evidence" value="ECO:0007669"/>
    <property type="project" value="TreeGrafter"/>
</dbReference>
<dbReference type="InterPro" id="IPR011990">
    <property type="entry name" value="TPR-like_helical_dom_sf"/>
</dbReference>
<keyword evidence="8 11" id="KW-0802">TPR repeat</keyword>
<comment type="subcellular location">
    <subcellularLocation>
        <location evidence="3">Cytoplasm</location>
    </subcellularLocation>
</comment>
<evidence type="ECO:0000256" key="4">
    <source>
        <dbReference type="ARBA" id="ARBA00010898"/>
    </source>
</evidence>
<dbReference type="PANTHER" id="PTHR11071:SF561">
    <property type="entry name" value="PEPTIDYL-PROLYL CIS-TRANS ISOMERASE D-RELATED"/>
    <property type="match status" value="1"/>
</dbReference>
<dbReference type="Pfam" id="PF00515">
    <property type="entry name" value="TPR_1"/>
    <property type="match status" value="1"/>
</dbReference>
<dbReference type="PROSITE" id="PS50005">
    <property type="entry name" value="TPR"/>
    <property type="match status" value="1"/>
</dbReference>
<evidence type="ECO:0000256" key="6">
    <source>
        <dbReference type="ARBA" id="ARBA00022490"/>
    </source>
</evidence>
<evidence type="ECO:0000256" key="10">
    <source>
        <dbReference type="ARBA" id="ARBA00023235"/>
    </source>
</evidence>
<dbReference type="SMART" id="SM00028">
    <property type="entry name" value="TPR"/>
    <property type="match status" value="2"/>
</dbReference>
<dbReference type="InterPro" id="IPR020892">
    <property type="entry name" value="Cyclophilin-type_PPIase_CS"/>
</dbReference>
<dbReference type="GO" id="GO:0051082">
    <property type="term" value="F:unfolded protein binding"/>
    <property type="evidence" value="ECO:0007669"/>
    <property type="project" value="UniProtKB-ARBA"/>
</dbReference>
<sequence>MTDTKRPRVYFDVNVGEKVLGRIVFELFNDVVPKTAENFRALCTGEKGTGKSGKPLSYKGSIFHRVIKSFMLQGGDFTAFNGTGGESIYGEKFDDENFELKHDKPFLLSMANSGPGTNGSQFFITTVPTPHLDGKHVVFGQVINGKNIAREIENMRTQADKPNEDVKIVDCGQLEGASFDAATEKAPDATGDPYEDFPADQGTDMSGEELLKIASELKDFGNKAFKAGDAETSIEKYQKGLRYLTEYTNPSEGDASDLKDRMTALRFTLNNNSAMAGLKAKRYRDAERWASDAIARFPADVKSADKAKAYSRRGQARAGIKDYEEAIEDYQEALKFAPEEAYIKTHLSQAKKAIADSDKKMRSNVSKMFQSE</sequence>
<evidence type="ECO:0000256" key="11">
    <source>
        <dbReference type="PROSITE-ProRule" id="PRU00339"/>
    </source>
</evidence>
<feature type="coiled-coil region" evidence="12">
    <location>
        <begin position="313"/>
        <end position="340"/>
    </location>
</feature>